<feature type="compositionally biased region" description="Polar residues" evidence="6">
    <location>
        <begin position="912"/>
        <end position="925"/>
    </location>
</feature>
<reference evidence="8" key="1">
    <citation type="journal article" date="2017" name="Mycologia">
        <title>Fusarium algeriense, sp. nov., a novel toxigenic crown rot pathogen of durum wheat from Algeria is nested in the Fusarium burgessii species complex.</title>
        <authorList>
            <person name="Laraba I."/>
            <person name="Keddad A."/>
            <person name="Boureghda H."/>
            <person name="Abdallah N."/>
            <person name="Vaughan M.M."/>
            <person name="Proctor R.H."/>
            <person name="Busman M."/>
            <person name="O'Donnell K."/>
        </authorList>
    </citation>
    <scope>NUCLEOTIDE SEQUENCE</scope>
    <source>
        <strain evidence="8">NRRL 25174</strain>
    </source>
</reference>
<evidence type="ECO:0000256" key="3">
    <source>
        <dbReference type="ARBA" id="ARBA00022670"/>
    </source>
</evidence>
<dbReference type="GO" id="GO:0016926">
    <property type="term" value="P:protein desumoylation"/>
    <property type="evidence" value="ECO:0007669"/>
    <property type="project" value="TreeGrafter"/>
</dbReference>
<keyword evidence="9" id="KW-1185">Reference proteome</keyword>
<feature type="region of interest" description="Disordered" evidence="6">
    <location>
        <begin position="208"/>
        <end position="229"/>
    </location>
</feature>
<reference evidence="8" key="2">
    <citation type="submission" date="2020-02" db="EMBL/GenBank/DDBJ databases">
        <title>Identification and distribution of gene clusters putatively required for synthesis of sphingolipid metabolism inhibitors in phylogenetically diverse species of the filamentous fungus Fusarium.</title>
        <authorList>
            <person name="Kim H.-S."/>
            <person name="Busman M."/>
            <person name="Brown D.W."/>
            <person name="Divon H."/>
            <person name="Uhlig S."/>
            <person name="Proctor R.H."/>
        </authorList>
    </citation>
    <scope>NUCLEOTIDE SEQUENCE</scope>
    <source>
        <strain evidence="8">NRRL 25174</strain>
    </source>
</reference>
<keyword evidence="3" id="KW-0645">Protease</keyword>
<dbReference type="InterPro" id="IPR003653">
    <property type="entry name" value="Peptidase_C48_C"/>
</dbReference>
<evidence type="ECO:0000313" key="9">
    <source>
        <dbReference type="Proteomes" id="UP000730481"/>
    </source>
</evidence>
<feature type="compositionally biased region" description="Polar residues" evidence="6">
    <location>
        <begin position="868"/>
        <end position="881"/>
    </location>
</feature>
<dbReference type="InterPro" id="IPR057501">
    <property type="entry name" value="DeUb_enz_PH"/>
</dbReference>
<gene>
    <name evidence="8" type="ORF">FBEOM_13825</name>
</gene>
<dbReference type="Proteomes" id="UP000730481">
    <property type="component" value="Unassembled WGS sequence"/>
</dbReference>
<protein>
    <recommendedName>
        <fullName evidence="7">Ubiquitin-like protease family profile domain-containing protein</fullName>
    </recommendedName>
</protein>
<evidence type="ECO:0000259" key="7">
    <source>
        <dbReference type="PROSITE" id="PS50600"/>
    </source>
</evidence>
<feature type="domain" description="Ubiquitin-like protease family profile" evidence="7">
    <location>
        <begin position="522"/>
        <end position="791"/>
    </location>
</feature>
<keyword evidence="5" id="KW-0378">Hydrolase</keyword>
<name>A0A9P5A686_9HYPO</name>
<evidence type="ECO:0000313" key="8">
    <source>
        <dbReference type="EMBL" id="KAF4332378.1"/>
    </source>
</evidence>
<feature type="region of interest" description="Disordered" evidence="6">
    <location>
        <begin position="836"/>
        <end position="1062"/>
    </location>
</feature>
<dbReference type="OrthoDB" id="442460at2759"/>
<feature type="compositionally biased region" description="Basic residues" evidence="6">
    <location>
        <begin position="118"/>
        <end position="134"/>
    </location>
</feature>
<dbReference type="Gene3D" id="3.40.395.10">
    <property type="entry name" value="Adenoviral Proteinase, Chain A"/>
    <property type="match status" value="1"/>
</dbReference>
<feature type="region of interest" description="Disordered" evidence="6">
    <location>
        <begin position="474"/>
        <end position="501"/>
    </location>
</feature>
<feature type="compositionally biased region" description="Polar residues" evidence="6">
    <location>
        <begin position="995"/>
        <end position="1008"/>
    </location>
</feature>
<dbReference type="EMBL" id="PVQB02001089">
    <property type="protein sequence ID" value="KAF4332378.1"/>
    <property type="molecule type" value="Genomic_DNA"/>
</dbReference>
<dbReference type="GO" id="GO:0005634">
    <property type="term" value="C:nucleus"/>
    <property type="evidence" value="ECO:0007669"/>
    <property type="project" value="TreeGrafter"/>
</dbReference>
<dbReference type="InterPro" id="IPR038765">
    <property type="entry name" value="Papain-like_cys_pep_sf"/>
</dbReference>
<evidence type="ECO:0000256" key="5">
    <source>
        <dbReference type="ARBA" id="ARBA00022801"/>
    </source>
</evidence>
<evidence type="ECO:0000256" key="2">
    <source>
        <dbReference type="ARBA" id="ARBA00022553"/>
    </source>
</evidence>
<feature type="region of interest" description="Disordered" evidence="6">
    <location>
        <begin position="631"/>
        <end position="650"/>
    </location>
</feature>
<dbReference type="Pfam" id="PF02902">
    <property type="entry name" value="Peptidase_C48"/>
    <property type="match status" value="1"/>
</dbReference>
<accession>A0A9P5A686</accession>
<dbReference type="PANTHER" id="PTHR46896:SF3">
    <property type="entry name" value="FI06413P-RELATED"/>
    <property type="match status" value="1"/>
</dbReference>
<dbReference type="GO" id="GO:0070139">
    <property type="term" value="F:SUMO-specific endopeptidase activity"/>
    <property type="evidence" value="ECO:0007669"/>
    <property type="project" value="TreeGrafter"/>
</dbReference>
<dbReference type="GO" id="GO:0005737">
    <property type="term" value="C:cytoplasm"/>
    <property type="evidence" value="ECO:0007669"/>
    <property type="project" value="TreeGrafter"/>
</dbReference>
<dbReference type="Pfam" id="PF25424">
    <property type="entry name" value="PH_35"/>
    <property type="match status" value="1"/>
</dbReference>
<organism evidence="8 9">
    <name type="scientific">Fusarium beomiforme</name>
    <dbReference type="NCBI Taxonomy" id="44412"/>
    <lineage>
        <taxon>Eukaryota</taxon>
        <taxon>Fungi</taxon>
        <taxon>Dikarya</taxon>
        <taxon>Ascomycota</taxon>
        <taxon>Pezizomycotina</taxon>
        <taxon>Sordariomycetes</taxon>
        <taxon>Hypocreomycetidae</taxon>
        <taxon>Hypocreales</taxon>
        <taxon>Nectriaceae</taxon>
        <taxon>Fusarium</taxon>
        <taxon>Fusarium burgessii species complex</taxon>
    </lineage>
</organism>
<evidence type="ECO:0000256" key="6">
    <source>
        <dbReference type="SAM" id="MobiDB-lite"/>
    </source>
</evidence>
<dbReference type="GO" id="GO:0006508">
    <property type="term" value="P:proteolysis"/>
    <property type="evidence" value="ECO:0007669"/>
    <property type="project" value="UniProtKB-KW"/>
</dbReference>
<keyword evidence="4" id="KW-0833">Ubl conjugation pathway</keyword>
<sequence length="1062" mass="118537">MKSRIRAINDQRPRSSMGGGQPAEMRSYYGEFRDDRSNKRVKQFDSELPKGNGGRYLPTSSSHQPLEAIDDEEPQTSRHKYHDLTREDSIVETIDSSSIISFGRNAGAASNQQEYRNIHRQNSVKHSRRRRKTERKISSSPIEIDDTSAVAHRNLAPQPRVHTSPDHLAIEVEDDPPPADITSNIVSQPKRPATEYPQSMPKRFKVCPQSDDELAPGAPAGREAAKKPGLSKLLSQRGDIHSTAFKTAKLILGREPSVYNGPALKDVSLEAAICGRLSFSPADNIGQVKLRLGRNTAEPIHEHSQGLSWLKIFRSAVRGAKHNNTNSPVVLVNRSAKAPISTGRLVLKFADNTDTSYFIRWLHGLPGLVQHDLDKLNATFYRSKKEADDCRGDTVKPSDVYLQDDSHEANTAKLQLRSSHRDPFLGSSLSSSPPITEHRRLKDGMQSVSRPREDVQTKTIDTEDLYTGLARSPWTETRRSTRLQSPPTPREKNPEPWTARNPGWEKKWHRSLVWPPTGKNRATVDKDDIQRLDEGEFLNDNLISFYLRYLQDQLEKKQPEILNKVYIFSTFFFEKLRSNRAKINYEGVKAWTARIELLSYEYIVVPVNENAHWYLAIIYNAPRLLQQEVKAATDTDKQPPNPRDAIIVEDNDPVASPAEKSTFDRNPSILAIDVEVARSTRSRAINGGSFSLLGDENTANVGVSAKTSKRKSAGRNQKFSTDDPRIITLDSLGSAHPPTCKCLKDYLIEEAKHKKGLEISGVPGGMTARGIPMQDNFCDCGVYVLGYMENFLRDPDEAVRRLLHKEDTGWEINAPEIRAKVRDLLFECQEKQHERLEKEKEMKRQRRGTKGPVSSPQVAVSSPQVPQTKSETPQNLMSLSVNGAKGSPTEAARQIGTTSSYFAVSSAEKPAQPQTPARNNESSLVQPLREDSSNESKASSSRDVYHSARSSPINSAPPVPCGLTTEGLRDEWTPKHPSTPTFIERLSDSPDDVGPTTTSTIRKTSSPSVALVTRHRSLPGSQGNQRVVEPERFVVKSIEDDQSPPRGPQYDGVDQSIDLTVS</sequence>
<dbReference type="AlphaFoldDB" id="A0A9P5A686"/>
<feature type="compositionally biased region" description="Basic and acidic residues" evidence="6">
    <location>
        <begin position="31"/>
        <end position="48"/>
    </location>
</feature>
<evidence type="ECO:0000256" key="4">
    <source>
        <dbReference type="ARBA" id="ARBA00022786"/>
    </source>
</evidence>
<dbReference type="SUPFAM" id="SSF54001">
    <property type="entry name" value="Cysteine proteinases"/>
    <property type="match status" value="1"/>
</dbReference>
<proteinExistence type="inferred from homology"/>
<feature type="region of interest" description="Disordered" evidence="6">
    <location>
        <begin position="1"/>
        <end position="84"/>
    </location>
</feature>
<comment type="caution">
    <text evidence="8">The sequence shown here is derived from an EMBL/GenBank/DDBJ whole genome shotgun (WGS) entry which is preliminary data.</text>
</comment>
<dbReference type="PROSITE" id="PS50600">
    <property type="entry name" value="ULP_PROTEASE"/>
    <property type="match status" value="1"/>
</dbReference>
<feature type="compositionally biased region" description="Low complexity" evidence="6">
    <location>
        <begin position="852"/>
        <end position="867"/>
    </location>
</feature>
<dbReference type="InterPro" id="IPR051947">
    <property type="entry name" value="Sentrin-specific_protease"/>
</dbReference>
<feature type="region of interest" description="Disordered" evidence="6">
    <location>
        <begin position="415"/>
        <end position="457"/>
    </location>
</feature>
<feature type="region of interest" description="Disordered" evidence="6">
    <location>
        <begin position="107"/>
        <end position="151"/>
    </location>
</feature>
<feature type="compositionally biased region" description="Basic and acidic residues" evidence="6">
    <location>
        <begin position="1028"/>
        <end position="1039"/>
    </location>
</feature>
<dbReference type="PANTHER" id="PTHR46896">
    <property type="entry name" value="SENTRIN-SPECIFIC PROTEASE"/>
    <property type="match status" value="1"/>
</dbReference>
<keyword evidence="2" id="KW-0597">Phosphoprotein</keyword>
<evidence type="ECO:0000256" key="1">
    <source>
        <dbReference type="ARBA" id="ARBA00005234"/>
    </source>
</evidence>
<comment type="similarity">
    <text evidence="1">Belongs to the peptidase C48 family.</text>
</comment>